<dbReference type="Proteomes" id="UP001230328">
    <property type="component" value="Unassembled WGS sequence"/>
</dbReference>
<keyword evidence="1" id="KW-0812">Transmembrane</keyword>
<comment type="caution">
    <text evidence="2">The sequence shown here is derived from an EMBL/GenBank/DDBJ whole genome shotgun (WGS) entry which is preliminary data.</text>
</comment>
<protein>
    <submittedName>
        <fullName evidence="2">Uncharacterized protein</fullName>
    </submittedName>
</protein>
<keyword evidence="3" id="KW-1185">Reference proteome</keyword>
<sequence>MLNSTPSDFRYVTQGSIHASLVGALRIRSNGPSAPRPRMLKAKASNRVATVRVLASSALVATMLRVIPMARIRW</sequence>
<reference evidence="2 3" key="1">
    <citation type="submission" date="2023-07" db="EMBL/GenBank/DDBJ databases">
        <title>Comparative genomics of wheat-associated soil bacteria to identify genetic determinants of phenazine resistance.</title>
        <authorList>
            <person name="Mouncey N."/>
        </authorList>
    </citation>
    <scope>NUCLEOTIDE SEQUENCE [LARGE SCALE GENOMIC DNA]</scope>
    <source>
        <strain evidence="2 3">V2I4</strain>
    </source>
</reference>
<proteinExistence type="predicted"/>
<organism evidence="2 3">
    <name type="scientific">Streptomyces umbrinus</name>
    <dbReference type="NCBI Taxonomy" id="67370"/>
    <lineage>
        <taxon>Bacteria</taxon>
        <taxon>Bacillati</taxon>
        <taxon>Actinomycetota</taxon>
        <taxon>Actinomycetes</taxon>
        <taxon>Kitasatosporales</taxon>
        <taxon>Streptomycetaceae</taxon>
        <taxon>Streptomyces</taxon>
        <taxon>Streptomyces phaeochromogenes group</taxon>
    </lineage>
</organism>
<dbReference type="EMBL" id="JAUSZI010000002">
    <property type="protein sequence ID" value="MDQ1032146.1"/>
    <property type="molecule type" value="Genomic_DNA"/>
</dbReference>
<accession>A0ABU0T8K7</accession>
<evidence type="ECO:0000256" key="1">
    <source>
        <dbReference type="SAM" id="Phobius"/>
    </source>
</evidence>
<name>A0ABU0T8K7_9ACTN</name>
<evidence type="ECO:0000313" key="2">
    <source>
        <dbReference type="EMBL" id="MDQ1032146.1"/>
    </source>
</evidence>
<keyword evidence="1" id="KW-0472">Membrane</keyword>
<keyword evidence="1" id="KW-1133">Transmembrane helix</keyword>
<feature type="transmembrane region" description="Helical" evidence="1">
    <location>
        <begin position="49"/>
        <end position="67"/>
    </location>
</feature>
<gene>
    <name evidence="2" type="ORF">QF035_009728</name>
</gene>
<evidence type="ECO:0000313" key="3">
    <source>
        <dbReference type="Proteomes" id="UP001230328"/>
    </source>
</evidence>